<reference evidence="2" key="1">
    <citation type="journal article" date="2020" name="Stud. Mycol.">
        <title>101 Dothideomycetes genomes: a test case for predicting lifestyles and emergence of pathogens.</title>
        <authorList>
            <person name="Haridas S."/>
            <person name="Albert R."/>
            <person name="Binder M."/>
            <person name="Bloem J."/>
            <person name="Labutti K."/>
            <person name="Salamov A."/>
            <person name="Andreopoulos B."/>
            <person name="Baker S."/>
            <person name="Barry K."/>
            <person name="Bills G."/>
            <person name="Bluhm B."/>
            <person name="Cannon C."/>
            <person name="Castanera R."/>
            <person name="Culley D."/>
            <person name="Daum C."/>
            <person name="Ezra D."/>
            <person name="Gonzalez J."/>
            <person name="Henrissat B."/>
            <person name="Kuo A."/>
            <person name="Liang C."/>
            <person name="Lipzen A."/>
            <person name="Lutzoni F."/>
            <person name="Magnuson J."/>
            <person name="Mondo S."/>
            <person name="Nolan M."/>
            <person name="Ohm R."/>
            <person name="Pangilinan J."/>
            <person name="Park H.-J."/>
            <person name="Ramirez L."/>
            <person name="Alfaro M."/>
            <person name="Sun H."/>
            <person name="Tritt A."/>
            <person name="Yoshinaga Y."/>
            <person name="Zwiers L.-H."/>
            <person name="Turgeon B."/>
            <person name="Goodwin S."/>
            <person name="Spatafora J."/>
            <person name="Crous P."/>
            <person name="Grigoriev I."/>
        </authorList>
    </citation>
    <scope>NUCLEOTIDE SEQUENCE</scope>
    <source>
        <strain evidence="2">CBS 133067</strain>
    </source>
</reference>
<gene>
    <name evidence="2" type="ORF">NA57DRAFT_71886</name>
</gene>
<accession>A0A9P4IQY8</accession>
<sequence length="181" mass="19717">MSSDSLAALRKSAGPELTKLAEEHLKHDLRQSDRDALQSAASKLSTHATIGTIVGLGLGFFLAARIRASRTRMFNVFKAMEKPTQVSFADGRTEALPDLAPFIKPSPLGDIFTYMFFGAGGLFIGGETGLLTGTLSANRTIASDPESKKRIENAFRRFRAEVLRKQAEELEKGTENLDILS</sequence>
<dbReference type="EMBL" id="ML978122">
    <property type="protein sequence ID" value="KAF2102902.1"/>
    <property type="molecule type" value="Genomic_DNA"/>
</dbReference>
<evidence type="ECO:0000313" key="2">
    <source>
        <dbReference type="EMBL" id="KAF2102902.1"/>
    </source>
</evidence>
<keyword evidence="3" id="KW-1185">Reference proteome</keyword>
<dbReference type="AlphaFoldDB" id="A0A9P4IQY8"/>
<dbReference type="Proteomes" id="UP000799772">
    <property type="component" value="Unassembled WGS sequence"/>
</dbReference>
<name>A0A9P4IQY8_9PEZI</name>
<dbReference type="OrthoDB" id="3365267at2759"/>
<keyword evidence="1" id="KW-0472">Membrane</keyword>
<feature type="transmembrane region" description="Helical" evidence="1">
    <location>
        <begin position="44"/>
        <end position="64"/>
    </location>
</feature>
<comment type="caution">
    <text evidence="2">The sequence shown here is derived from an EMBL/GenBank/DDBJ whole genome shotgun (WGS) entry which is preliminary data.</text>
</comment>
<proteinExistence type="predicted"/>
<organism evidence="2 3">
    <name type="scientific">Rhizodiscina lignyota</name>
    <dbReference type="NCBI Taxonomy" id="1504668"/>
    <lineage>
        <taxon>Eukaryota</taxon>
        <taxon>Fungi</taxon>
        <taxon>Dikarya</taxon>
        <taxon>Ascomycota</taxon>
        <taxon>Pezizomycotina</taxon>
        <taxon>Dothideomycetes</taxon>
        <taxon>Pleosporomycetidae</taxon>
        <taxon>Aulographales</taxon>
        <taxon>Rhizodiscinaceae</taxon>
        <taxon>Rhizodiscina</taxon>
    </lineage>
</organism>
<evidence type="ECO:0000313" key="3">
    <source>
        <dbReference type="Proteomes" id="UP000799772"/>
    </source>
</evidence>
<keyword evidence="1" id="KW-1133">Transmembrane helix</keyword>
<evidence type="ECO:0000256" key="1">
    <source>
        <dbReference type="SAM" id="Phobius"/>
    </source>
</evidence>
<protein>
    <submittedName>
        <fullName evidence="2">Uncharacterized protein</fullName>
    </submittedName>
</protein>
<keyword evidence="1" id="KW-0812">Transmembrane</keyword>